<reference evidence="3 4" key="1">
    <citation type="submission" date="2016-08" db="EMBL/GenBank/DDBJ databases">
        <title>Novel Firmicutes and Novel Genomes.</title>
        <authorList>
            <person name="Poppleton D.I."/>
            <person name="Gribaldo S."/>
        </authorList>
    </citation>
    <scope>NUCLEOTIDE SEQUENCE [LARGE SCALE GENOMIC DNA]</scope>
    <source>
        <strain evidence="3 4">CTT3</strain>
    </source>
</reference>
<dbReference type="SUPFAM" id="SSF53335">
    <property type="entry name" value="S-adenosyl-L-methionine-dependent methyltransferases"/>
    <property type="match status" value="1"/>
</dbReference>
<protein>
    <recommendedName>
        <fullName evidence="2">Methyltransferase domain-containing protein</fullName>
    </recommendedName>
</protein>
<proteinExistence type="predicted"/>
<dbReference type="Gene3D" id="3.40.50.150">
    <property type="entry name" value="Vaccinia Virus protein VP39"/>
    <property type="match status" value="1"/>
</dbReference>
<dbReference type="PANTHER" id="PTHR43861">
    <property type="entry name" value="TRANS-ACONITATE 2-METHYLTRANSFERASE-RELATED"/>
    <property type="match status" value="1"/>
</dbReference>
<keyword evidence="4" id="KW-1185">Reference proteome</keyword>
<evidence type="ECO:0000313" key="4">
    <source>
        <dbReference type="Proteomes" id="UP000284177"/>
    </source>
</evidence>
<dbReference type="PROSITE" id="PS51683">
    <property type="entry name" value="SAM_OMT_II"/>
    <property type="match status" value="1"/>
</dbReference>
<dbReference type="GO" id="GO:0008168">
    <property type="term" value="F:methyltransferase activity"/>
    <property type="evidence" value="ECO:0007669"/>
    <property type="project" value="InterPro"/>
</dbReference>
<accession>A0A419SU41</accession>
<dbReference type="AlphaFoldDB" id="A0A419SU41"/>
<dbReference type="OrthoDB" id="465705at2"/>
<dbReference type="RefSeq" id="WP_120170738.1">
    <property type="nucleotide sequence ID" value="NZ_MCIB01000040.1"/>
</dbReference>
<gene>
    <name evidence="3" type="ORF">BET03_06955</name>
</gene>
<name>A0A419SU41_9FIRM</name>
<feature type="domain" description="Methyltransferase" evidence="2">
    <location>
        <begin position="54"/>
        <end position="150"/>
    </location>
</feature>
<dbReference type="InterPro" id="IPR029063">
    <property type="entry name" value="SAM-dependent_MTases_sf"/>
</dbReference>
<keyword evidence="1" id="KW-0808">Transferase</keyword>
<dbReference type="CDD" id="cd02440">
    <property type="entry name" value="AdoMet_MTases"/>
    <property type="match status" value="1"/>
</dbReference>
<evidence type="ECO:0000256" key="1">
    <source>
        <dbReference type="ARBA" id="ARBA00022679"/>
    </source>
</evidence>
<dbReference type="InterPro" id="IPR016461">
    <property type="entry name" value="COMT-like"/>
</dbReference>
<evidence type="ECO:0000313" key="3">
    <source>
        <dbReference type="EMBL" id="RKD28771.1"/>
    </source>
</evidence>
<dbReference type="EMBL" id="MCIB01000040">
    <property type="protein sequence ID" value="RKD28771.1"/>
    <property type="molecule type" value="Genomic_DNA"/>
</dbReference>
<organism evidence="3 4">
    <name type="scientific">Thermohalobacter berrensis</name>
    <dbReference type="NCBI Taxonomy" id="99594"/>
    <lineage>
        <taxon>Bacteria</taxon>
        <taxon>Bacillati</taxon>
        <taxon>Bacillota</taxon>
        <taxon>Tissierellia</taxon>
        <taxon>Tissierellales</taxon>
        <taxon>Thermohalobacteraceae</taxon>
        <taxon>Thermohalobacter</taxon>
    </lineage>
</organism>
<evidence type="ECO:0000259" key="2">
    <source>
        <dbReference type="Pfam" id="PF13649"/>
    </source>
</evidence>
<dbReference type="Pfam" id="PF13649">
    <property type="entry name" value="Methyltransf_25"/>
    <property type="match status" value="1"/>
</dbReference>
<sequence>MSNSPDSKPEEMESFFETRASGYDEHMKNNVESFEELYDKVSQPIESTEEVIEILDLGCGTGLELAGILKRAPNSLITGIDLSEKMLKILENKYSKFMNQITLIKDSYTTYPFNKKKYDYIVSVMTMHHWLEGEKLDLYKKINSALKDKGKYIEGDYVTSKEEEKQFLLRYKEKIKLLDKKKIYHIDIPMTEEKQVRLLKEAGFKEVEVIHRANENRIFVAIK</sequence>
<dbReference type="Proteomes" id="UP000284177">
    <property type="component" value="Unassembled WGS sequence"/>
</dbReference>
<comment type="caution">
    <text evidence="3">The sequence shown here is derived from an EMBL/GenBank/DDBJ whole genome shotgun (WGS) entry which is preliminary data.</text>
</comment>
<dbReference type="InterPro" id="IPR041698">
    <property type="entry name" value="Methyltransf_25"/>
</dbReference>